<evidence type="ECO:0000313" key="20">
    <source>
        <dbReference type="EMBL" id="NDJ18060.1"/>
    </source>
</evidence>
<comment type="subcellular location">
    <subcellularLocation>
        <location evidence="1 13">Cell outer membrane</location>
        <topology evidence="1 13">Multi-pass membrane protein</topology>
    </subcellularLocation>
</comment>
<dbReference type="Pfam" id="PF07715">
    <property type="entry name" value="Plug"/>
    <property type="match status" value="1"/>
</dbReference>
<reference evidence="20" key="1">
    <citation type="submission" date="2019-12" db="EMBL/GenBank/DDBJ databases">
        <title>High-Quality draft genome sequences of three cyanobacteria isolated from the limestone walls of the Old Cathedral of Coimbra.</title>
        <authorList>
            <person name="Tiago I."/>
            <person name="Soares F."/>
            <person name="Portugal A."/>
        </authorList>
    </citation>
    <scope>NUCLEOTIDE SEQUENCE</scope>
    <source>
        <strain evidence="20">A</strain>
    </source>
</reference>
<dbReference type="InterPro" id="IPR021731">
    <property type="entry name" value="AMIN_dom"/>
</dbReference>
<evidence type="ECO:0000256" key="3">
    <source>
        <dbReference type="ARBA" id="ARBA00022448"/>
    </source>
</evidence>
<feature type="chain" id="PRO_5035149653" evidence="16">
    <location>
        <begin position="23"/>
        <end position="820"/>
    </location>
</feature>
<evidence type="ECO:0000256" key="15">
    <source>
        <dbReference type="SAM" id="MobiDB-lite"/>
    </source>
</evidence>
<feature type="domain" description="TonB-dependent receptor-like beta-barrel" evidence="17">
    <location>
        <begin position="361"/>
        <end position="802"/>
    </location>
</feature>
<evidence type="ECO:0000256" key="8">
    <source>
        <dbReference type="ARBA" id="ARBA00023004"/>
    </source>
</evidence>
<keyword evidence="9" id="KW-0406">Ion transport</keyword>
<dbReference type="Pfam" id="PF11741">
    <property type="entry name" value="AMIN"/>
    <property type="match status" value="1"/>
</dbReference>
<feature type="region of interest" description="Disordered" evidence="15">
    <location>
        <begin position="387"/>
        <end position="414"/>
    </location>
</feature>
<evidence type="ECO:0000256" key="10">
    <source>
        <dbReference type="ARBA" id="ARBA00023077"/>
    </source>
</evidence>
<dbReference type="Gene3D" id="2.40.170.20">
    <property type="entry name" value="TonB-dependent receptor, beta-barrel domain"/>
    <property type="match status" value="1"/>
</dbReference>
<dbReference type="GO" id="GO:0009279">
    <property type="term" value="C:cell outer membrane"/>
    <property type="evidence" value="ECO:0007669"/>
    <property type="project" value="UniProtKB-SubCell"/>
</dbReference>
<evidence type="ECO:0000256" key="16">
    <source>
        <dbReference type="SAM" id="SignalP"/>
    </source>
</evidence>
<dbReference type="PROSITE" id="PS52016">
    <property type="entry name" value="TONB_DEPENDENT_REC_3"/>
    <property type="match status" value="1"/>
</dbReference>
<evidence type="ECO:0000256" key="9">
    <source>
        <dbReference type="ARBA" id="ARBA00023065"/>
    </source>
</evidence>
<protein>
    <submittedName>
        <fullName evidence="20">TonB-dependent siderophore receptor</fullName>
    </submittedName>
</protein>
<dbReference type="SUPFAM" id="SSF56935">
    <property type="entry name" value="Porins"/>
    <property type="match status" value="1"/>
</dbReference>
<keyword evidence="8" id="KW-0408">Iron</keyword>
<dbReference type="GO" id="GO:0015891">
    <property type="term" value="P:siderophore transport"/>
    <property type="evidence" value="ECO:0007669"/>
    <property type="project" value="InterPro"/>
</dbReference>
<evidence type="ECO:0000256" key="4">
    <source>
        <dbReference type="ARBA" id="ARBA00022452"/>
    </source>
</evidence>
<evidence type="ECO:0000256" key="13">
    <source>
        <dbReference type="PROSITE-ProRule" id="PRU01360"/>
    </source>
</evidence>
<dbReference type="Proteomes" id="UP000646053">
    <property type="component" value="Unassembled WGS sequence"/>
</dbReference>
<organism evidence="20 21">
    <name type="scientific">Myxacorys almedinensis A</name>
    <dbReference type="NCBI Taxonomy" id="2690445"/>
    <lineage>
        <taxon>Bacteria</taxon>
        <taxon>Bacillati</taxon>
        <taxon>Cyanobacteriota</taxon>
        <taxon>Cyanophyceae</taxon>
        <taxon>Leptolyngbyales</taxon>
        <taxon>Leptolyngbyaceae</taxon>
        <taxon>Myxacorys</taxon>
        <taxon>Myxacorys almedinensis</taxon>
    </lineage>
</organism>
<dbReference type="NCBIfam" id="TIGR01783">
    <property type="entry name" value="TonB-siderophor"/>
    <property type="match status" value="1"/>
</dbReference>
<dbReference type="GO" id="GO:0015344">
    <property type="term" value="F:siderophore uptake transmembrane transporter activity"/>
    <property type="evidence" value="ECO:0007669"/>
    <property type="project" value="TreeGrafter"/>
</dbReference>
<feature type="domain" description="AMIN" evidence="19">
    <location>
        <begin position="57"/>
        <end position="138"/>
    </location>
</feature>
<evidence type="ECO:0000313" key="21">
    <source>
        <dbReference type="Proteomes" id="UP000646053"/>
    </source>
</evidence>
<keyword evidence="10 14" id="KW-0798">TonB box</keyword>
<accession>A0A8J7Z9U6</accession>
<proteinExistence type="inferred from homology"/>
<evidence type="ECO:0000256" key="7">
    <source>
        <dbReference type="ARBA" id="ARBA00022729"/>
    </source>
</evidence>
<evidence type="ECO:0000256" key="11">
    <source>
        <dbReference type="ARBA" id="ARBA00023136"/>
    </source>
</evidence>
<dbReference type="InterPro" id="IPR036942">
    <property type="entry name" value="Beta-barrel_TonB_sf"/>
</dbReference>
<dbReference type="InterPro" id="IPR039426">
    <property type="entry name" value="TonB-dep_rcpt-like"/>
</dbReference>
<name>A0A8J7Z9U6_9CYAN</name>
<dbReference type="RefSeq" id="WP_162423573.1">
    <property type="nucleotide sequence ID" value="NZ_WVIE01000012.1"/>
</dbReference>
<evidence type="ECO:0000256" key="12">
    <source>
        <dbReference type="ARBA" id="ARBA00023237"/>
    </source>
</evidence>
<evidence type="ECO:0000256" key="14">
    <source>
        <dbReference type="RuleBase" id="RU003357"/>
    </source>
</evidence>
<dbReference type="InterPro" id="IPR010105">
    <property type="entry name" value="TonB_sidphr_rcpt"/>
</dbReference>
<evidence type="ECO:0000256" key="5">
    <source>
        <dbReference type="ARBA" id="ARBA00022496"/>
    </source>
</evidence>
<keyword evidence="12 13" id="KW-0998">Cell outer membrane</keyword>
<dbReference type="InterPro" id="IPR037066">
    <property type="entry name" value="Plug_dom_sf"/>
</dbReference>
<keyword evidence="6 13" id="KW-0812">Transmembrane</keyword>
<keyword evidence="7 16" id="KW-0732">Signal</keyword>
<dbReference type="AlphaFoldDB" id="A0A8J7Z9U6"/>
<keyword evidence="21" id="KW-1185">Reference proteome</keyword>
<keyword evidence="5" id="KW-0410">Iron transport</keyword>
<comment type="similarity">
    <text evidence="2 13 14">Belongs to the TonB-dependent receptor family.</text>
</comment>
<feature type="signal peptide" evidence="16">
    <location>
        <begin position="1"/>
        <end position="22"/>
    </location>
</feature>
<gene>
    <name evidence="20" type="ORF">GS601_12305</name>
</gene>
<dbReference type="FunFam" id="2.170.130.10:FF:000001">
    <property type="entry name" value="Catecholate siderophore TonB-dependent receptor"/>
    <property type="match status" value="1"/>
</dbReference>
<dbReference type="Pfam" id="PF00593">
    <property type="entry name" value="TonB_dep_Rec_b-barrel"/>
    <property type="match status" value="1"/>
</dbReference>
<dbReference type="FunFam" id="2.40.170.20:FF:000005">
    <property type="entry name" value="TonB-dependent siderophore receptor"/>
    <property type="match status" value="1"/>
</dbReference>
<keyword evidence="3 13" id="KW-0813">Transport</keyword>
<evidence type="ECO:0000259" key="19">
    <source>
        <dbReference type="Pfam" id="PF11741"/>
    </source>
</evidence>
<dbReference type="CDD" id="cd01347">
    <property type="entry name" value="ligand_gated_channel"/>
    <property type="match status" value="1"/>
</dbReference>
<dbReference type="GO" id="GO:0038023">
    <property type="term" value="F:signaling receptor activity"/>
    <property type="evidence" value="ECO:0007669"/>
    <property type="project" value="InterPro"/>
</dbReference>
<dbReference type="InterPro" id="IPR012910">
    <property type="entry name" value="Plug_dom"/>
</dbReference>
<evidence type="ECO:0000256" key="2">
    <source>
        <dbReference type="ARBA" id="ARBA00009810"/>
    </source>
</evidence>
<dbReference type="PANTHER" id="PTHR32552:SF68">
    <property type="entry name" value="FERRICHROME OUTER MEMBRANE TRANSPORTER_PHAGE RECEPTOR"/>
    <property type="match status" value="1"/>
</dbReference>
<evidence type="ECO:0000256" key="1">
    <source>
        <dbReference type="ARBA" id="ARBA00004571"/>
    </source>
</evidence>
<keyword evidence="20" id="KW-0675">Receptor</keyword>
<feature type="domain" description="TonB-dependent receptor plug" evidence="18">
    <location>
        <begin position="190"/>
        <end position="289"/>
    </location>
</feature>
<dbReference type="InterPro" id="IPR000531">
    <property type="entry name" value="Beta-barrel_TonB"/>
</dbReference>
<dbReference type="EMBL" id="WVIE01000012">
    <property type="protein sequence ID" value="NDJ18060.1"/>
    <property type="molecule type" value="Genomic_DNA"/>
</dbReference>
<keyword evidence="11 13" id="KW-0472">Membrane</keyword>
<comment type="caution">
    <text evidence="20">The sequence shown here is derived from an EMBL/GenBank/DDBJ whole genome shotgun (WGS) entry which is preliminary data.</text>
</comment>
<evidence type="ECO:0000259" key="18">
    <source>
        <dbReference type="Pfam" id="PF07715"/>
    </source>
</evidence>
<dbReference type="Gene3D" id="2.170.130.10">
    <property type="entry name" value="TonB-dependent receptor, plug domain"/>
    <property type="match status" value="1"/>
</dbReference>
<evidence type="ECO:0000256" key="6">
    <source>
        <dbReference type="ARBA" id="ARBA00022692"/>
    </source>
</evidence>
<sequence length="820" mass="89514">MMRVSLWMSGAIVLLGAISATAAELEIDHIQDQPKAATTVSEWMAQTEAAQVRVTGVRVEPDAGTVRVILETSVGISAVPARRSEGNTLVMEVENAVLALPQGNRVAIDKPGAGISAIEVIQATPTIVQVRITGDTAVPLVEVVPSAAGLVLSAEADENAAEEEITVTGEGQSGYRVPNASTATRTDTPIRDIPRSIQVIPQQVIRDQNANRLGEILENAPGVTGSFRSPRSVSNFFNSRGFELEILRNGAPDTLGADYSYTVTDNIERVEVLKGPASVLFGLGAPGGVANVITKKPLREPFYEIRATVGNFDTYRGAIDLSGPLNDSKTVLYRLNASANTVGSFIDFFKRDTYLVAPSLTWQIGERTTLTFDAEYQKISGTKTDNGLPAEGTVLPNPNGRVPRNITRSEPTLENDDDTDVYRIGYNLEHRFSENWQLRSSFQTLFYKENLRLAVPLNFLANKREQPLLYLQGATLLDSYQFDNYVVGKFSTGGIQHQLVAGFNLYSEYLRYAGNGFNGLLPAIDVFNPVYGRTTLADLTDVLFTEGRFQDKGLGLYVQDQITLAENLKVSLGGRFDIFRQDASFEPYFSSASLSEQAFSPQVGIVYQPIKPISLYASYSRSFNPATGAASDVSGQLRPERGTQYEIGVKADITEKLSATLALFDITRTNVATPDPINPLRSIQTGEQNSRGVELDLSGEILPGWNIFAGFLLIDAKLTADNTFPVGNKLNNTPSTSLNLWTTYQIQSGGLQGLGFGLGIFYAGERQGDLNNSFQLPSYVRTDASIFYKRDRFRAAVNIKNLFDTEYFASAGGRNRVYLT</sequence>
<dbReference type="PANTHER" id="PTHR32552">
    <property type="entry name" value="FERRICHROME IRON RECEPTOR-RELATED"/>
    <property type="match status" value="1"/>
</dbReference>
<evidence type="ECO:0000259" key="17">
    <source>
        <dbReference type="Pfam" id="PF00593"/>
    </source>
</evidence>
<keyword evidence="4 13" id="KW-1134">Transmembrane beta strand</keyword>